<feature type="region of interest" description="Disordered" evidence="1">
    <location>
        <begin position="1"/>
        <end position="23"/>
    </location>
</feature>
<dbReference type="OrthoDB" id="212092at2"/>
<protein>
    <submittedName>
        <fullName evidence="2">Uncharacterized protein</fullName>
    </submittedName>
</protein>
<dbReference type="AlphaFoldDB" id="A0A517PEN0"/>
<evidence type="ECO:0000313" key="2">
    <source>
        <dbReference type="EMBL" id="QDT17825.1"/>
    </source>
</evidence>
<proteinExistence type="predicted"/>
<dbReference type="Proteomes" id="UP000318741">
    <property type="component" value="Chromosome"/>
</dbReference>
<name>A0A517PEN0_9PLAN</name>
<keyword evidence="3" id="KW-1185">Reference proteome</keyword>
<evidence type="ECO:0000256" key="1">
    <source>
        <dbReference type="SAM" id="MobiDB-lite"/>
    </source>
</evidence>
<sequence>MPAPDLTPTAATGSAPERVTPGSVGMSRRLFGAALAGAASFAAAGTLRAQEAPATDAAESEAEPLPVGGLTEESLGALLAAIGLKPSKEKSRYDFQFKTTLEEEQWDFTMSAVLSRNLQSLWVMAWLDELPKTAAAVPRSALLKMLAANDRMGNGKFFAYIPANRRFVLQRVVANEEMSNAKVRGLLIDLGRSVRSEYGVWSTEGWIEKVPPATSAAAPTAPPATRISANDPNYGGVSRN</sequence>
<organism evidence="2 3">
    <name type="scientific">Alienimonas californiensis</name>
    <dbReference type="NCBI Taxonomy" id="2527989"/>
    <lineage>
        <taxon>Bacteria</taxon>
        <taxon>Pseudomonadati</taxon>
        <taxon>Planctomycetota</taxon>
        <taxon>Planctomycetia</taxon>
        <taxon>Planctomycetales</taxon>
        <taxon>Planctomycetaceae</taxon>
        <taxon>Alienimonas</taxon>
    </lineage>
</organism>
<reference evidence="2 3" key="1">
    <citation type="submission" date="2019-02" db="EMBL/GenBank/DDBJ databases">
        <title>Deep-cultivation of Planctomycetes and their phenomic and genomic characterization uncovers novel biology.</title>
        <authorList>
            <person name="Wiegand S."/>
            <person name="Jogler M."/>
            <person name="Boedeker C."/>
            <person name="Pinto D."/>
            <person name="Vollmers J."/>
            <person name="Rivas-Marin E."/>
            <person name="Kohn T."/>
            <person name="Peeters S.H."/>
            <person name="Heuer A."/>
            <person name="Rast P."/>
            <person name="Oberbeckmann S."/>
            <person name="Bunk B."/>
            <person name="Jeske O."/>
            <person name="Meyerdierks A."/>
            <person name="Storesund J.E."/>
            <person name="Kallscheuer N."/>
            <person name="Luecker S."/>
            <person name="Lage O.M."/>
            <person name="Pohl T."/>
            <person name="Merkel B.J."/>
            <person name="Hornburger P."/>
            <person name="Mueller R.-W."/>
            <person name="Bruemmer F."/>
            <person name="Labrenz M."/>
            <person name="Spormann A.M."/>
            <person name="Op den Camp H."/>
            <person name="Overmann J."/>
            <person name="Amann R."/>
            <person name="Jetten M.S.M."/>
            <person name="Mascher T."/>
            <person name="Medema M.H."/>
            <person name="Devos D.P."/>
            <person name="Kaster A.-K."/>
            <person name="Ovreas L."/>
            <person name="Rohde M."/>
            <person name="Galperin M.Y."/>
            <person name="Jogler C."/>
        </authorList>
    </citation>
    <scope>NUCLEOTIDE SEQUENCE [LARGE SCALE GENOMIC DNA]</scope>
    <source>
        <strain evidence="2 3">CA12</strain>
    </source>
</reference>
<dbReference type="EMBL" id="CP036265">
    <property type="protein sequence ID" value="QDT17825.1"/>
    <property type="molecule type" value="Genomic_DNA"/>
</dbReference>
<accession>A0A517PEN0</accession>
<dbReference type="PROSITE" id="PS51318">
    <property type="entry name" value="TAT"/>
    <property type="match status" value="1"/>
</dbReference>
<dbReference type="RefSeq" id="WP_145360824.1">
    <property type="nucleotide sequence ID" value="NZ_CP036265.1"/>
</dbReference>
<feature type="compositionally biased region" description="Low complexity" evidence="1">
    <location>
        <begin position="214"/>
        <end position="225"/>
    </location>
</feature>
<evidence type="ECO:0000313" key="3">
    <source>
        <dbReference type="Proteomes" id="UP000318741"/>
    </source>
</evidence>
<dbReference type="KEGG" id="acaf:CA12_39600"/>
<dbReference type="InterPro" id="IPR006311">
    <property type="entry name" value="TAT_signal"/>
</dbReference>
<feature type="region of interest" description="Disordered" evidence="1">
    <location>
        <begin position="214"/>
        <end position="240"/>
    </location>
</feature>
<gene>
    <name evidence="2" type="ORF">CA12_39600</name>
</gene>